<evidence type="ECO:0000256" key="5">
    <source>
        <dbReference type="ARBA" id="ARBA00023242"/>
    </source>
</evidence>
<dbReference type="AlphaFoldDB" id="A0A1V6S324"/>
<keyword evidence="3" id="KW-0238">DNA-binding</keyword>
<feature type="region of interest" description="Disordered" evidence="6">
    <location>
        <begin position="1"/>
        <end position="27"/>
    </location>
</feature>
<evidence type="ECO:0000313" key="8">
    <source>
        <dbReference type="EMBL" id="OQE08441.1"/>
    </source>
</evidence>
<dbReference type="Proteomes" id="UP000191342">
    <property type="component" value="Unassembled WGS sequence"/>
</dbReference>
<feature type="domain" description="MADS-box" evidence="7">
    <location>
        <begin position="14"/>
        <end position="59"/>
    </location>
</feature>
<sequence length="108" mass="12482">MSKESPWVKKRQSESARAKTQQRNRRQRSLFKKAKEFVLECESDVFLAVRVRKTGQIYIFDSSIKNQWLKDLSNMESCYPRPIQESVEIAPELGEALSKQGDGSAFPK</sequence>
<evidence type="ECO:0000256" key="2">
    <source>
        <dbReference type="ARBA" id="ARBA00023015"/>
    </source>
</evidence>
<feature type="non-terminal residue" evidence="8">
    <location>
        <position position="108"/>
    </location>
</feature>
<keyword evidence="4" id="KW-0804">Transcription</keyword>
<dbReference type="GO" id="GO:0005634">
    <property type="term" value="C:nucleus"/>
    <property type="evidence" value="ECO:0007669"/>
    <property type="project" value="UniProtKB-SubCell"/>
</dbReference>
<dbReference type="InterPro" id="IPR002100">
    <property type="entry name" value="TF_MADSbox"/>
</dbReference>
<protein>
    <recommendedName>
        <fullName evidence="7">MADS-box domain-containing protein</fullName>
    </recommendedName>
</protein>
<accession>A0A1V6S324</accession>
<comment type="caution">
    <text evidence="8">The sequence shown here is derived from an EMBL/GenBank/DDBJ whole genome shotgun (WGS) entry which is preliminary data.</text>
</comment>
<dbReference type="OrthoDB" id="4361034at2759"/>
<proteinExistence type="predicted"/>
<evidence type="ECO:0000256" key="1">
    <source>
        <dbReference type="ARBA" id="ARBA00004123"/>
    </source>
</evidence>
<gene>
    <name evidence="8" type="ORF">PENFLA_c133G07337</name>
</gene>
<evidence type="ECO:0000259" key="7">
    <source>
        <dbReference type="Pfam" id="PF00319"/>
    </source>
</evidence>
<keyword evidence="2" id="KW-0805">Transcription regulation</keyword>
<keyword evidence="9" id="KW-1185">Reference proteome</keyword>
<dbReference type="SUPFAM" id="SSF55455">
    <property type="entry name" value="SRF-like"/>
    <property type="match status" value="1"/>
</dbReference>
<dbReference type="EMBL" id="MLQL01000133">
    <property type="protein sequence ID" value="OQE08441.1"/>
    <property type="molecule type" value="Genomic_DNA"/>
</dbReference>
<dbReference type="GO" id="GO:0046983">
    <property type="term" value="F:protein dimerization activity"/>
    <property type="evidence" value="ECO:0007669"/>
    <property type="project" value="InterPro"/>
</dbReference>
<dbReference type="Pfam" id="PF00319">
    <property type="entry name" value="SRF-TF"/>
    <property type="match status" value="1"/>
</dbReference>
<dbReference type="InterPro" id="IPR036879">
    <property type="entry name" value="TF_MADSbox_sf"/>
</dbReference>
<comment type="subcellular location">
    <subcellularLocation>
        <location evidence="1">Nucleus</location>
    </subcellularLocation>
</comment>
<evidence type="ECO:0000313" key="9">
    <source>
        <dbReference type="Proteomes" id="UP000191342"/>
    </source>
</evidence>
<evidence type="ECO:0000256" key="3">
    <source>
        <dbReference type="ARBA" id="ARBA00023125"/>
    </source>
</evidence>
<reference evidence="9" key="1">
    <citation type="journal article" date="2017" name="Nat. Microbiol.">
        <title>Global analysis of biosynthetic gene clusters reveals vast potential of secondary metabolite production in Penicillium species.</title>
        <authorList>
            <person name="Nielsen J.C."/>
            <person name="Grijseels S."/>
            <person name="Prigent S."/>
            <person name="Ji B."/>
            <person name="Dainat J."/>
            <person name="Nielsen K.F."/>
            <person name="Frisvad J.C."/>
            <person name="Workman M."/>
            <person name="Nielsen J."/>
        </authorList>
    </citation>
    <scope>NUCLEOTIDE SEQUENCE [LARGE SCALE GENOMIC DNA]</scope>
    <source>
        <strain evidence="9">IBT 14082</strain>
    </source>
</reference>
<organism evidence="8 9">
    <name type="scientific">Penicillium flavigenum</name>
    <dbReference type="NCBI Taxonomy" id="254877"/>
    <lineage>
        <taxon>Eukaryota</taxon>
        <taxon>Fungi</taxon>
        <taxon>Dikarya</taxon>
        <taxon>Ascomycota</taxon>
        <taxon>Pezizomycotina</taxon>
        <taxon>Eurotiomycetes</taxon>
        <taxon>Eurotiomycetidae</taxon>
        <taxon>Eurotiales</taxon>
        <taxon>Aspergillaceae</taxon>
        <taxon>Penicillium</taxon>
    </lineage>
</organism>
<dbReference type="GO" id="GO:0003677">
    <property type="term" value="F:DNA binding"/>
    <property type="evidence" value="ECO:0007669"/>
    <property type="project" value="UniProtKB-KW"/>
</dbReference>
<name>A0A1V6S324_9EURO</name>
<dbReference type="GO" id="GO:0045944">
    <property type="term" value="P:positive regulation of transcription by RNA polymerase II"/>
    <property type="evidence" value="ECO:0007669"/>
    <property type="project" value="UniProtKB-ARBA"/>
</dbReference>
<evidence type="ECO:0000256" key="6">
    <source>
        <dbReference type="SAM" id="MobiDB-lite"/>
    </source>
</evidence>
<dbReference type="STRING" id="254877.A0A1V6S324"/>
<evidence type="ECO:0000256" key="4">
    <source>
        <dbReference type="ARBA" id="ARBA00023163"/>
    </source>
</evidence>
<keyword evidence="5" id="KW-0539">Nucleus</keyword>
<feature type="compositionally biased region" description="Basic and acidic residues" evidence="6">
    <location>
        <begin position="1"/>
        <end position="17"/>
    </location>
</feature>